<dbReference type="RefSeq" id="WP_086743328.1">
    <property type="nucleotide sequence ID" value="NZ_MWPV01000002.1"/>
</dbReference>
<name>A0A244CQX6_PSEDV</name>
<accession>A0A244CQX6</accession>
<proteinExistence type="predicted"/>
<evidence type="ECO:0000313" key="3">
    <source>
        <dbReference type="Proteomes" id="UP000194841"/>
    </source>
</evidence>
<keyword evidence="3" id="KW-1185">Reference proteome</keyword>
<protein>
    <recommendedName>
        <fullName evidence="4">Sortilin N-terminal domain-containing protein</fullName>
    </recommendedName>
</protein>
<sequence>MCKSRCLLISLTFVCLSLIGCGSGSNEQGDFVPEKPFAPIFTELGLAGHKIEKMLKVNDQLIALTDQGIHRFGAQWQALTDTRYHVLDMAIVSDTHWIASVEKNSHAFFIESLDAGTTWQLLDDNFGGANSHGDTDLLEVARTLVYDSENQKLYATGRSVLASSSDFARSWTVEEGAWGAMASGLGALLVHQQKPDVWYGGQNAIENPVLDQFNPDSFALTMHGQAITEHLPSPSVIYQILVDPKNSERIIASGEGGIVHSNDYGETWLPLLTDQNYRFHYSPVFDPNNPNTLYTAGWNKGDDFQPLILEISQDNGQSWQAYPYEKDRFEGGVRTMLAVDESGKTVLYIGLYRNGVVKVSVE</sequence>
<comment type="caution">
    <text evidence="2">The sequence shown here is derived from an EMBL/GenBank/DDBJ whole genome shotgun (WGS) entry which is preliminary data.</text>
</comment>
<dbReference type="InterPro" id="IPR015943">
    <property type="entry name" value="WD40/YVTN_repeat-like_dom_sf"/>
</dbReference>
<evidence type="ECO:0000256" key="1">
    <source>
        <dbReference type="SAM" id="SignalP"/>
    </source>
</evidence>
<dbReference type="AlphaFoldDB" id="A0A244CQX6"/>
<feature type="chain" id="PRO_5012286504" description="Sortilin N-terminal domain-containing protein" evidence="1">
    <location>
        <begin position="23"/>
        <end position="362"/>
    </location>
</feature>
<dbReference type="Proteomes" id="UP000194841">
    <property type="component" value="Unassembled WGS sequence"/>
</dbReference>
<dbReference type="InterPro" id="IPR036278">
    <property type="entry name" value="Sialidase_sf"/>
</dbReference>
<evidence type="ECO:0000313" key="2">
    <source>
        <dbReference type="EMBL" id="OUL58021.1"/>
    </source>
</evidence>
<dbReference type="PROSITE" id="PS51257">
    <property type="entry name" value="PROKAR_LIPOPROTEIN"/>
    <property type="match status" value="1"/>
</dbReference>
<keyword evidence="1" id="KW-0732">Signal</keyword>
<evidence type="ECO:0008006" key="4">
    <source>
        <dbReference type="Google" id="ProtNLM"/>
    </source>
</evidence>
<gene>
    <name evidence="2" type="ORF">B1199_06590</name>
</gene>
<dbReference type="SUPFAM" id="SSF110296">
    <property type="entry name" value="Oligoxyloglucan reducing end-specific cellobiohydrolase"/>
    <property type="match status" value="1"/>
</dbReference>
<dbReference type="SUPFAM" id="SSF50939">
    <property type="entry name" value="Sialidases"/>
    <property type="match status" value="1"/>
</dbReference>
<dbReference type="OrthoDB" id="9757809at2"/>
<dbReference type="Gene3D" id="2.130.10.10">
    <property type="entry name" value="YVTN repeat-like/Quinoprotein amine dehydrogenase"/>
    <property type="match status" value="2"/>
</dbReference>
<reference evidence="2 3" key="1">
    <citation type="submission" date="2017-02" db="EMBL/GenBank/DDBJ databases">
        <title>Pseudoalteromonas ulvae TC14 Genome.</title>
        <authorList>
            <person name="Molmeret M."/>
        </authorList>
    </citation>
    <scope>NUCLEOTIDE SEQUENCE [LARGE SCALE GENOMIC DNA]</scope>
    <source>
        <strain evidence="2">TC14</strain>
    </source>
</reference>
<organism evidence="2 3">
    <name type="scientific">Pseudoalteromonas ulvae</name>
    <dbReference type="NCBI Taxonomy" id="107327"/>
    <lineage>
        <taxon>Bacteria</taxon>
        <taxon>Pseudomonadati</taxon>
        <taxon>Pseudomonadota</taxon>
        <taxon>Gammaproteobacteria</taxon>
        <taxon>Alteromonadales</taxon>
        <taxon>Pseudoalteromonadaceae</taxon>
        <taxon>Pseudoalteromonas</taxon>
    </lineage>
</organism>
<dbReference type="EMBL" id="MWPV01000002">
    <property type="protein sequence ID" value="OUL58021.1"/>
    <property type="molecule type" value="Genomic_DNA"/>
</dbReference>
<feature type="signal peptide" evidence="1">
    <location>
        <begin position="1"/>
        <end position="22"/>
    </location>
</feature>